<reference evidence="2 3" key="1">
    <citation type="submission" date="2017-04" db="EMBL/GenBank/DDBJ databases">
        <authorList>
            <person name="Afonso C.L."/>
            <person name="Miller P.J."/>
            <person name="Scott M.A."/>
            <person name="Spackman E."/>
            <person name="Goraichik I."/>
            <person name="Dimitrov K.M."/>
            <person name="Suarez D.L."/>
            <person name="Swayne D.E."/>
        </authorList>
    </citation>
    <scope>NUCLEOTIDE SEQUENCE [LARGE SCALE GENOMIC DNA]</scope>
    <source>
        <strain evidence="2 3">DSM 26133</strain>
    </source>
</reference>
<dbReference type="Pfam" id="PF13673">
    <property type="entry name" value="Acetyltransf_10"/>
    <property type="match status" value="1"/>
</dbReference>
<dbReference type="RefSeq" id="WP_084371027.1">
    <property type="nucleotide sequence ID" value="NZ_FWYF01000001.1"/>
</dbReference>
<dbReference type="InterPro" id="IPR000182">
    <property type="entry name" value="GNAT_dom"/>
</dbReference>
<dbReference type="Proteomes" id="UP000192472">
    <property type="component" value="Unassembled WGS sequence"/>
</dbReference>
<feature type="domain" description="N-acetyltransferase" evidence="1">
    <location>
        <begin position="123"/>
        <end position="191"/>
    </location>
</feature>
<evidence type="ECO:0000259" key="1">
    <source>
        <dbReference type="Pfam" id="PF13673"/>
    </source>
</evidence>
<keyword evidence="3" id="KW-1185">Reference proteome</keyword>
<dbReference type="Gene3D" id="3.40.630.30">
    <property type="match status" value="1"/>
</dbReference>
<dbReference type="InterPro" id="IPR052523">
    <property type="entry name" value="Trichothecene_AcTrans"/>
</dbReference>
<dbReference type="OrthoDB" id="1452841at2"/>
<dbReference type="PANTHER" id="PTHR42791">
    <property type="entry name" value="GNAT FAMILY ACETYLTRANSFERASE"/>
    <property type="match status" value="1"/>
</dbReference>
<proteinExistence type="predicted"/>
<gene>
    <name evidence="2" type="ORF">SAMN04488029_0711</name>
</gene>
<name>A0A1W2G7V6_REIFA</name>
<dbReference type="EMBL" id="FWYF01000001">
    <property type="protein sequence ID" value="SMD32366.1"/>
    <property type="molecule type" value="Genomic_DNA"/>
</dbReference>
<organism evidence="2 3">
    <name type="scientific">Reichenbachiella faecimaris</name>
    <dbReference type="NCBI Taxonomy" id="692418"/>
    <lineage>
        <taxon>Bacteria</taxon>
        <taxon>Pseudomonadati</taxon>
        <taxon>Bacteroidota</taxon>
        <taxon>Cytophagia</taxon>
        <taxon>Cytophagales</taxon>
        <taxon>Reichenbachiellaceae</taxon>
        <taxon>Reichenbachiella</taxon>
    </lineage>
</organism>
<dbReference type="InterPro" id="IPR016181">
    <property type="entry name" value="Acyl_CoA_acyltransferase"/>
</dbReference>
<dbReference type="SUPFAM" id="SSF55729">
    <property type="entry name" value="Acyl-CoA N-acyltransferases (Nat)"/>
    <property type="match status" value="1"/>
</dbReference>
<sequence length="193" mass="22636">MQKATKADEALVIDIIAESFPYNPSVLSVIKNDKHEPQRMRWLARYVFKTALRRNAIFISSDRTGVAVCYRFNSHKENLMDYWNQAVLAFTAIGIERIFKVLQRDSYVKKQRPKSGDFMYFWFFGVSDEGKGQGAAHELQKAVFAEAEKENLPIYLETSIAKNKRVYERFGFEVYHTWDYKSEGITLWFMRST</sequence>
<accession>A0A1W2G7V6</accession>
<dbReference type="PANTHER" id="PTHR42791:SF1">
    <property type="entry name" value="N-ACETYLTRANSFERASE DOMAIN-CONTAINING PROTEIN"/>
    <property type="match status" value="1"/>
</dbReference>
<dbReference type="AlphaFoldDB" id="A0A1W2G7V6"/>
<protein>
    <recommendedName>
        <fullName evidence="1">N-acetyltransferase domain-containing protein</fullName>
    </recommendedName>
</protein>
<dbReference type="GO" id="GO:0016747">
    <property type="term" value="F:acyltransferase activity, transferring groups other than amino-acyl groups"/>
    <property type="evidence" value="ECO:0007669"/>
    <property type="project" value="InterPro"/>
</dbReference>
<dbReference type="STRING" id="692418.SAMN04488029_0711"/>
<evidence type="ECO:0000313" key="3">
    <source>
        <dbReference type="Proteomes" id="UP000192472"/>
    </source>
</evidence>
<evidence type="ECO:0000313" key="2">
    <source>
        <dbReference type="EMBL" id="SMD32366.1"/>
    </source>
</evidence>